<protein>
    <submittedName>
        <fullName evidence="1">Uncharacterized protein</fullName>
    </submittedName>
</protein>
<dbReference type="STRING" id="882378.RBRH_04146"/>
<dbReference type="KEGG" id="brh:RBRH_04146"/>
<dbReference type="Proteomes" id="UP000007437">
    <property type="component" value="Chromosome"/>
</dbReference>
<dbReference type="EMBL" id="FR687359">
    <property type="protein sequence ID" value="CBW75333.1"/>
    <property type="molecule type" value="Genomic_DNA"/>
</dbReference>
<evidence type="ECO:0000313" key="2">
    <source>
        <dbReference type="Proteomes" id="UP000007437"/>
    </source>
</evidence>
<sequence length="46" mass="5351">MSNSLIRRECGDYVPANLMSPDHRDKYSKEYLTICRIYVQQGNALT</sequence>
<evidence type="ECO:0000313" key="1">
    <source>
        <dbReference type="EMBL" id="CBW75333.1"/>
    </source>
</evidence>
<proteinExistence type="predicted"/>
<dbReference type="AlphaFoldDB" id="E5ARV1"/>
<organism evidence="1 2">
    <name type="scientific">Mycetohabitans rhizoxinica (strain DSM 19002 / CIP 109453 / HKI 454)</name>
    <name type="common">Paraburkholderia rhizoxinica</name>
    <dbReference type="NCBI Taxonomy" id="882378"/>
    <lineage>
        <taxon>Bacteria</taxon>
        <taxon>Pseudomonadati</taxon>
        <taxon>Pseudomonadota</taxon>
        <taxon>Betaproteobacteria</taxon>
        <taxon>Burkholderiales</taxon>
        <taxon>Burkholderiaceae</taxon>
        <taxon>Mycetohabitans</taxon>
    </lineage>
</organism>
<reference evidence="1 2" key="1">
    <citation type="journal article" date="2011" name="J. Bacteriol.">
        <title>Complete genome sequence of Burkholderia rhizoxinica, an endosymbiont of Rhizopus microsporus.</title>
        <authorList>
            <person name="Lackner G."/>
            <person name="Moebius N."/>
            <person name="Partida-Martinez L."/>
            <person name="Hertweck C."/>
        </authorList>
    </citation>
    <scope>NUCLEOTIDE SEQUENCE [LARGE SCALE GENOMIC DNA]</scope>
    <source>
        <strain evidence="2">DSM 19002 / CIP 109453 / HKI 454</strain>
    </source>
</reference>
<accession>E5ARV1</accession>
<name>E5ARV1_MYCRK</name>
<dbReference type="HOGENOM" id="CLU_3181253_0_0_4"/>
<gene>
    <name evidence="1" type="ordered locus">RBRH_04146</name>
</gene>